<evidence type="ECO:0000259" key="5">
    <source>
        <dbReference type="Pfam" id="PF02689"/>
    </source>
</evidence>
<dbReference type="InterPro" id="IPR027417">
    <property type="entry name" value="P-loop_NTPase"/>
</dbReference>
<dbReference type="InterPro" id="IPR038765">
    <property type="entry name" value="Papain-like_cys_pep_sf"/>
</dbReference>
<accession>A0A1I8AB02</accession>
<sequence length="460" mass="51824">MQQGLCNGTMLQVTRMSDELIVCRRTDDSPLYNEIVHLPRVLFRFDGSTKYPPFERIQFPIRVAFANTISKAQGQTLRKVALCFSNGEVFAHGQLYVALSRVKRAEDLCFYSTQSPIEHALKNVVLEELIREDPVPTAPPPLPTTTRRLPGASLHDALLKNCDSGLQRQAAQSGRRPSKWGVTMGFLESFEKLMQDRSAARQAAPPPPPAPRPAVRFTEGLHFPADYPYRQEHEVPDVSQVLHEFTGLFPLSQLAVLRHLMLRIEQLNLIPGSRPTAVLHPALYDLDDPVPAHLLHEYVYLRRGHFRMAVAPILLRTEDVNNHWALAMLNMDTHSVVIYDSSNLCAVAPGIIRRSQDIVTALLHHHQGLCVPPQNVTVVFADGQCSTMPPDDNSGVFLLHNAIRYVELTNRLPSDTSPGRLDIRMATLTPEELLRLRQSYREELLEHFAVEAARFMDSQP</sequence>
<protein>
    <submittedName>
        <fullName evidence="7">Herpes_Helicase domain-containing protein</fullName>
    </submittedName>
</protein>
<dbReference type="CDD" id="cd18809">
    <property type="entry name" value="SF1_C_RecD"/>
    <property type="match status" value="1"/>
</dbReference>
<dbReference type="GO" id="GO:0016787">
    <property type="term" value="F:hydrolase activity"/>
    <property type="evidence" value="ECO:0007669"/>
    <property type="project" value="UniProtKB-KW"/>
</dbReference>
<dbReference type="WBParaSite" id="L893_g3736.t1">
    <property type="protein sequence ID" value="L893_g3736.t1"/>
    <property type="gene ID" value="L893_g3736"/>
</dbReference>
<dbReference type="PANTHER" id="PTHR23274:SF51">
    <property type="entry name" value="OS03G0423850 PROTEIN"/>
    <property type="match status" value="1"/>
</dbReference>
<dbReference type="GO" id="GO:0006260">
    <property type="term" value="P:DNA replication"/>
    <property type="evidence" value="ECO:0007669"/>
    <property type="project" value="TreeGrafter"/>
</dbReference>
<evidence type="ECO:0000256" key="2">
    <source>
        <dbReference type="ARBA" id="ARBA00022801"/>
    </source>
</evidence>
<keyword evidence="2" id="KW-0378">Hydrolase</keyword>
<dbReference type="Pfam" id="PF02689">
    <property type="entry name" value="Herpes_Helicase"/>
    <property type="match status" value="1"/>
</dbReference>
<organism evidence="6 7">
    <name type="scientific">Steinernema glaseri</name>
    <dbReference type="NCBI Taxonomy" id="37863"/>
    <lineage>
        <taxon>Eukaryota</taxon>
        <taxon>Metazoa</taxon>
        <taxon>Ecdysozoa</taxon>
        <taxon>Nematoda</taxon>
        <taxon>Chromadorea</taxon>
        <taxon>Rhabditida</taxon>
        <taxon>Tylenchina</taxon>
        <taxon>Panagrolaimomorpha</taxon>
        <taxon>Strongyloidoidea</taxon>
        <taxon>Steinernematidae</taxon>
        <taxon>Steinernema</taxon>
    </lineage>
</organism>
<evidence type="ECO:0000313" key="7">
    <source>
        <dbReference type="WBParaSite" id="L893_g3736.t1"/>
    </source>
</evidence>
<keyword evidence="1" id="KW-0547">Nucleotide-binding</keyword>
<keyword evidence="3" id="KW-0347">Helicase</keyword>
<dbReference type="SUPFAM" id="SSF52540">
    <property type="entry name" value="P-loop containing nucleoside triphosphate hydrolases"/>
    <property type="match status" value="1"/>
</dbReference>
<keyword evidence="6" id="KW-1185">Reference proteome</keyword>
<dbReference type="Gene3D" id="3.40.395.10">
    <property type="entry name" value="Adenoviral Proteinase, Chain A"/>
    <property type="match status" value="1"/>
</dbReference>
<keyword evidence="4" id="KW-0067">ATP-binding</keyword>
<dbReference type="GO" id="GO:0005657">
    <property type="term" value="C:replication fork"/>
    <property type="evidence" value="ECO:0007669"/>
    <property type="project" value="TreeGrafter"/>
</dbReference>
<evidence type="ECO:0000256" key="3">
    <source>
        <dbReference type="ARBA" id="ARBA00022806"/>
    </source>
</evidence>
<dbReference type="GO" id="GO:0004386">
    <property type="term" value="F:helicase activity"/>
    <property type="evidence" value="ECO:0007669"/>
    <property type="project" value="UniProtKB-KW"/>
</dbReference>
<evidence type="ECO:0000313" key="6">
    <source>
        <dbReference type="Proteomes" id="UP000095287"/>
    </source>
</evidence>
<dbReference type="InterPro" id="IPR003840">
    <property type="entry name" value="DNA_helicase_dom"/>
</dbReference>
<evidence type="ECO:0000256" key="4">
    <source>
        <dbReference type="ARBA" id="ARBA00022840"/>
    </source>
</evidence>
<dbReference type="AlphaFoldDB" id="A0A1I8AB02"/>
<name>A0A1I8AB02_9BILA</name>
<reference evidence="7" key="1">
    <citation type="submission" date="2016-11" db="UniProtKB">
        <authorList>
            <consortium name="WormBaseParasite"/>
        </authorList>
    </citation>
    <scope>IDENTIFICATION</scope>
</reference>
<dbReference type="Proteomes" id="UP000095287">
    <property type="component" value="Unplaced"/>
</dbReference>
<dbReference type="PANTHER" id="PTHR23274">
    <property type="entry name" value="DNA HELICASE-RELATED"/>
    <property type="match status" value="1"/>
</dbReference>
<dbReference type="GO" id="GO:0005524">
    <property type="term" value="F:ATP binding"/>
    <property type="evidence" value="ECO:0007669"/>
    <property type="project" value="UniProtKB-KW"/>
</dbReference>
<feature type="domain" description="DNA replication helicase" evidence="5">
    <location>
        <begin position="63"/>
        <end position="109"/>
    </location>
</feature>
<evidence type="ECO:0000256" key="1">
    <source>
        <dbReference type="ARBA" id="ARBA00022741"/>
    </source>
</evidence>
<proteinExistence type="predicted"/>
<dbReference type="SUPFAM" id="SSF54001">
    <property type="entry name" value="Cysteine proteinases"/>
    <property type="match status" value="1"/>
</dbReference>